<feature type="region of interest" description="Disordered" evidence="2">
    <location>
        <begin position="954"/>
        <end position="978"/>
    </location>
</feature>
<feature type="region of interest" description="Disordered" evidence="2">
    <location>
        <begin position="665"/>
        <end position="858"/>
    </location>
</feature>
<dbReference type="InterPro" id="IPR013087">
    <property type="entry name" value="Znf_C2H2_type"/>
</dbReference>
<keyword evidence="1" id="KW-0863">Zinc-finger</keyword>
<feature type="region of interest" description="Disordered" evidence="2">
    <location>
        <begin position="412"/>
        <end position="639"/>
    </location>
</feature>
<evidence type="ECO:0000259" key="3">
    <source>
        <dbReference type="PROSITE" id="PS50157"/>
    </source>
</evidence>
<feature type="compositionally biased region" description="Basic and acidic residues" evidence="2">
    <location>
        <begin position="282"/>
        <end position="297"/>
    </location>
</feature>
<feature type="compositionally biased region" description="Pro residues" evidence="2">
    <location>
        <begin position="1213"/>
        <end position="1223"/>
    </location>
</feature>
<comment type="caution">
    <text evidence="4">The sequence shown here is derived from an EMBL/GenBank/DDBJ whole genome shotgun (WGS) entry which is preliminary data.</text>
</comment>
<feature type="compositionally biased region" description="Polar residues" evidence="2">
    <location>
        <begin position="834"/>
        <end position="849"/>
    </location>
</feature>
<keyword evidence="5" id="KW-1185">Reference proteome</keyword>
<feature type="compositionally biased region" description="Polar residues" evidence="2">
    <location>
        <begin position="1258"/>
        <end position="1291"/>
    </location>
</feature>
<feature type="domain" description="C2H2-type" evidence="3">
    <location>
        <begin position="902"/>
        <end position="929"/>
    </location>
</feature>
<feature type="compositionally biased region" description="Low complexity" evidence="2">
    <location>
        <begin position="1197"/>
        <end position="1212"/>
    </location>
</feature>
<feature type="compositionally biased region" description="Polar residues" evidence="2">
    <location>
        <begin position="245"/>
        <end position="254"/>
    </location>
</feature>
<feature type="region of interest" description="Disordered" evidence="2">
    <location>
        <begin position="210"/>
        <end position="344"/>
    </location>
</feature>
<evidence type="ECO:0000256" key="2">
    <source>
        <dbReference type="SAM" id="MobiDB-lite"/>
    </source>
</evidence>
<dbReference type="SMART" id="SM00355">
    <property type="entry name" value="ZnF_C2H2"/>
    <property type="match status" value="2"/>
</dbReference>
<feature type="compositionally biased region" description="Basic and acidic residues" evidence="2">
    <location>
        <begin position="772"/>
        <end position="791"/>
    </location>
</feature>
<dbReference type="InterPro" id="IPR036236">
    <property type="entry name" value="Znf_C2H2_sf"/>
</dbReference>
<proteinExistence type="predicted"/>
<organism evidence="4 5">
    <name type="scientific">Didymella glomerata</name>
    <dbReference type="NCBI Taxonomy" id="749621"/>
    <lineage>
        <taxon>Eukaryota</taxon>
        <taxon>Fungi</taxon>
        <taxon>Dikarya</taxon>
        <taxon>Ascomycota</taxon>
        <taxon>Pezizomycotina</taxon>
        <taxon>Dothideomycetes</taxon>
        <taxon>Pleosporomycetidae</taxon>
        <taxon>Pleosporales</taxon>
        <taxon>Pleosporineae</taxon>
        <taxon>Didymellaceae</taxon>
        <taxon>Didymella</taxon>
    </lineage>
</organism>
<feature type="region of interest" description="Disordered" evidence="2">
    <location>
        <begin position="1172"/>
        <end position="1311"/>
    </location>
</feature>
<feature type="compositionally biased region" description="Basic and acidic residues" evidence="2">
    <location>
        <begin position="617"/>
        <end position="635"/>
    </location>
</feature>
<keyword evidence="1" id="KW-0479">Metal-binding</keyword>
<evidence type="ECO:0000256" key="1">
    <source>
        <dbReference type="PROSITE-ProRule" id="PRU00042"/>
    </source>
</evidence>
<dbReference type="PROSITE" id="PS00028">
    <property type="entry name" value="ZINC_FINGER_C2H2_1"/>
    <property type="match status" value="1"/>
</dbReference>
<dbReference type="Proteomes" id="UP001140562">
    <property type="component" value="Unassembled WGS sequence"/>
</dbReference>
<feature type="compositionally biased region" description="Pro residues" evidence="2">
    <location>
        <begin position="458"/>
        <end position="467"/>
    </location>
</feature>
<protein>
    <recommendedName>
        <fullName evidence="3">C2H2-type domain-containing protein</fullName>
    </recommendedName>
</protein>
<feature type="compositionally biased region" description="Polar residues" evidence="2">
    <location>
        <begin position="413"/>
        <end position="435"/>
    </location>
</feature>
<name>A0A9W9BXC0_9PLEO</name>
<feature type="compositionally biased region" description="Polar residues" evidence="2">
    <location>
        <begin position="1325"/>
        <end position="1338"/>
    </location>
</feature>
<gene>
    <name evidence="4" type="ORF">N0V87_008149</name>
</gene>
<reference evidence="4" key="1">
    <citation type="submission" date="2022-10" db="EMBL/GenBank/DDBJ databases">
        <title>Tapping the CABI collections for fungal endophytes: first genome assemblies for Collariella, Neodidymelliopsis, Ascochyta clinopodiicola, Didymella pomorum, Didymosphaeria variabile, Neocosmospora piperis and Neocucurbitaria cava.</title>
        <authorList>
            <person name="Hill R."/>
        </authorList>
    </citation>
    <scope>NUCLEOTIDE SEQUENCE</scope>
    <source>
        <strain evidence="4">IMI 360193</strain>
    </source>
</reference>
<feature type="compositionally biased region" description="Polar residues" evidence="2">
    <location>
        <begin position="792"/>
        <end position="808"/>
    </location>
</feature>
<accession>A0A9W9BXC0</accession>
<dbReference type="OrthoDB" id="3538943at2759"/>
<evidence type="ECO:0000313" key="5">
    <source>
        <dbReference type="Proteomes" id="UP001140562"/>
    </source>
</evidence>
<dbReference type="SUPFAM" id="SSF57667">
    <property type="entry name" value="beta-beta-alpha zinc fingers"/>
    <property type="match status" value="1"/>
</dbReference>
<dbReference type="Gene3D" id="3.30.160.60">
    <property type="entry name" value="Classic Zinc Finger"/>
    <property type="match status" value="1"/>
</dbReference>
<feature type="region of interest" description="Disordered" evidence="2">
    <location>
        <begin position="1324"/>
        <end position="1354"/>
    </location>
</feature>
<feature type="compositionally biased region" description="Basic residues" evidence="2">
    <location>
        <begin position="756"/>
        <end position="766"/>
    </location>
</feature>
<feature type="compositionally biased region" description="Low complexity" evidence="2">
    <location>
        <begin position="592"/>
        <end position="601"/>
    </location>
</feature>
<keyword evidence="1" id="KW-0862">Zinc</keyword>
<feature type="compositionally biased region" description="Basic and acidic residues" evidence="2">
    <location>
        <begin position="812"/>
        <end position="825"/>
    </location>
</feature>
<dbReference type="GO" id="GO:0008270">
    <property type="term" value="F:zinc ion binding"/>
    <property type="evidence" value="ECO:0007669"/>
    <property type="project" value="UniProtKB-KW"/>
</dbReference>
<evidence type="ECO:0000313" key="4">
    <source>
        <dbReference type="EMBL" id="KAJ4332723.1"/>
    </source>
</evidence>
<feature type="compositionally biased region" description="Basic and acidic residues" evidence="2">
    <location>
        <begin position="1185"/>
        <end position="1194"/>
    </location>
</feature>
<dbReference type="PROSITE" id="PS50157">
    <property type="entry name" value="ZINC_FINGER_C2H2_2"/>
    <property type="match status" value="1"/>
</dbReference>
<sequence length="1354" mass="149121">MAPTLQPWLHQDVKDQLDLGHSWFAEKLKAKAKSAKPSTAIDKKWEGLYHDNGSCIDIIVPFCSEQAHVLVLKLIAVGTTWTVKKYTLRYTSYGPPRQKLRMILDAIDLVHVRQGELFPNAEALNRSNEIAATLQLIHSARVQDDHRCLRSNTKEEEDLDNGGDTMAGAEERIDEDASMNTQMPFGTQLQHPIRLRQSEDDVSYVGTNRLEPVLAGNTQRAELKPRSGGATDAQQKHAQLLSLLRKTTAQQPEAPQSPVRPHPQFAPEPSESGEHVTAASPRRRETPNKQANRERMAELIAQPSQTVPDKGKKRMREAETESLSASPAKKAPFLEDQPKRSHASEDKFAAGCSWMKGLSFNRATATVPEDQANLLHHSESWAKQPRFPPINIPIALFTIFSRTVDEKAALEGATSSGSFHETPSSGSYPANSAPQHTEEQDSESEEEPPTSPVSWHPSPSPQPPQRPTMPRQELPPDSSVEMSEDIAEAEKPQRPAVEQPPPSTLSASSHENEEDLPSSSPPAKLAAFDSDDDMETSIPQALGEDLSQYSTQNLDPHTEVRSRSVVQVKETPHMKGKNGLQPVVTVCPPTQASTSHSSSASIVRGTYYPEPSSSAVEETRLDGHGKDNGTDLPGDKDEEIQTEVQDAQVIPDDEAQDTAMFDMFINNNPLPQPVPVGVSERQARHAQAEITQAVQAQPEPTPVSAQLPPKDSSSGEQPPPATIQTAMPAPVQPSRQPLDTPGLTKRKHAVSPTVDRKRRFRVKRPKVAFGSKDPETLIRERQESLQIERQKSTTSAESRQGSVSNMPVQQDPDTKMEDLGTKDPVKSPVRVANASPSDGMSPRHQSLYASPSPKRRPVKAPRVADTAIESIALDQSQREQYDRLADQTTDKATENIQQEKPHECPICQARFLHEDTLNWHVKTHTDASTHACDKCGTEFPRVDLLVQHYRTEDECAGRQSSFEPGDLESAAGKDAEVLPRPENLSESRLGAQDKPVSVLAPVSTSMPASVPNPSAAPSHTRAEVSVSTKQAIALAPNDIEASSTVFEKFQAAYPEYKANSKHFANQCKLISELDRDDRMVPKWMWDDFIIRNRTDYAQYVMECVELGEEPMKYIRFYKDRICDAIFKKGVVETRATLEKALQELGVQPLAANPPPPQYRVQQAARELIERPARPAAHQFSGARQARRESTHQSPRESVQPSPRQSASRQSYSPMPPPQQPVITPPKKKVSRKSLPFAVPSSAASSRVNGTAHVRHSLLASSSRTNPTLTPAPTASTRPDLSTQQKSRSSLGDSLRFYKSQPSASPLESGTGDEYRAFLKAHEAMTATTGSKRVSSTPTLRKDKNGGSANDKRKS</sequence>
<dbReference type="EMBL" id="JAPEUV010000110">
    <property type="protein sequence ID" value="KAJ4332723.1"/>
    <property type="molecule type" value="Genomic_DNA"/>
</dbReference>
<feature type="compositionally biased region" description="Basic and acidic residues" evidence="2">
    <location>
        <begin position="1339"/>
        <end position="1354"/>
    </location>
</feature>
<feature type="compositionally biased region" description="Basic and acidic residues" evidence="2">
    <location>
        <begin position="332"/>
        <end position="344"/>
    </location>
</feature>